<dbReference type="PANTHER" id="PTHR11256">
    <property type="entry name" value="BCL-2 RELATED"/>
    <property type="match status" value="1"/>
</dbReference>
<name>A0ABM0MXN6_SACKO</name>
<reference evidence="6" key="1">
    <citation type="submission" date="2025-08" db="UniProtKB">
        <authorList>
            <consortium name="RefSeq"/>
        </authorList>
    </citation>
    <scope>IDENTIFICATION</scope>
    <source>
        <tissue evidence="6">Testes</tissue>
    </source>
</reference>
<feature type="transmembrane region" description="Helical" evidence="3">
    <location>
        <begin position="221"/>
        <end position="239"/>
    </location>
</feature>
<comment type="similarity">
    <text evidence="1">Belongs to the Bcl-2 family.</text>
</comment>
<dbReference type="PANTHER" id="PTHR11256:SF21">
    <property type="entry name" value="BCL-2 BCL-2 HOMOLOGY REGION 1-3 DOMAIN-CONTAINING PROTEIN"/>
    <property type="match status" value="1"/>
</dbReference>
<feature type="domain" description="Bcl-2 Bcl-2 homology region 1-3" evidence="4">
    <location>
        <begin position="110"/>
        <end position="211"/>
    </location>
</feature>
<evidence type="ECO:0000313" key="5">
    <source>
        <dbReference type="Proteomes" id="UP000694865"/>
    </source>
</evidence>
<evidence type="ECO:0000256" key="3">
    <source>
        <dbReference type="SAM" id="Phobius"/>
    </source>
</evidence>
<keyword evidence="3" id="KW-1133">Transmembrane helix</keyword>
<evidence type="ECO:0000256" key="2">
    <source>
        <dbReference type="ARBA" id="ARBA00022703"/>
    </source>
</evidence>
<sequence>MFTDDDHQNQTMTEANAADYQQHQESTFRKRTSSHGLRLDVHCRCDDDEVTEEGRELFQNFLTSEIRREGLREPASLTPYPLTSPGTADALSPTSEYYKHPLWAQTGKDLRKMADAFAKTKKRKQVKNKAKNVSSTFSSEFTYDQFQDLLSTLFCDGITRERIVVLFFFCSDLAILTLRQNMMDYFHRVLMWSLRYISDRVCQWVRDQGGWEKVIYGSLPYVKIGLGAAGVVVMVYFGYKWLKEGSSRSIT</sequence>
<dbReference type="Proteomes" id="UP000694865">
    <property type="component" value="Unplaced"/>
</dbReference>
<keyword evidence="5" id="KW-1185">Reference proteome</keyword>
<dbReference type="Gene3D" id="1.10.437.10">
    <property type="entry name" value="Blc2-like"/>
    <property type="match status" value="1"/>
</dbReference>
<feature type="transmembrane region" description="Helical" evidence="3">
    <location>
        <begin position="163"/>
        <end position="182"/>
    </location>
</feature>
<dbReference type="InterPro" id="IPR026298">
    <property type="entry name" value="Bcl-2_fam"/>
</dbReference>
<dbReference type="InterPro" id="IPR046371">
    <property type="entry name" value="Bcl-2_BH1-3"/>
</dbReference>
<evidence type="ECO:0000313" key="6">
    <source>
        <dbReference type="RefSeq" id="XP_006824777.1"/>
    </source>
</evidence>
<dbReference type="GeneID" id="102803678"/>
<dbReference type="RefSeq" id="XP_006824777.1">
    <property type="nucleotide sequence ID" value="XM_006824714.1"/>
</dbReference>
<dbReference type="SMART" id="SM00337">
    <property type="entry name" value="BCL"/>
    <property type="match status" value="1"/>
</dbReference>
<keyword evidence="3" id="KW-0472">Membrane</keyword>
<evidence type="ECO:0000256" key="1">
    <source>
        <dbReference type="ARBA" id="ARBA00009458"/>
    </source>
</evidence>
<dbReference type="SUPFAM" id="SSF56854">
    <property type="entry name" value="Bcl-2 inhibitors of programmed cell death"/>
    <property type="match status" value="1"/>
</dbReference>
<gene>
    <name evidence="6" type="primary">LOC102803678</name>
</gene>
<evidence type="ECO:0000259" key="4">
    <source>
        <dbReference type="SMART" id="SM00337"/>
    </source>
</evidence>
<dbReference type="InterPro" id="IPR036834">
    <property type="entry name" value="Bcl-2-like_sf"/>
</dbReference>
<accession>A0ABM0MXN6</accession>
<proteinExistence type="inferred from homology"/>
<dbReference type="PRINTS" id="PR01862">
    <property type="entry name" value="BCL2FAMILY"/>
</dbReference>
<keyword evidence="3" id="KW-0812">Transmembrane</keyword>
<dbReference type="PROSITE" id="PS50062">
    <property type="entry name" value="BCL2_FAMILY"/>
    <property type="match status" value="1"/>
</dbReference>
<keyword evidence="2" id="KW-0053">Apoptosis</keyword>
<dbReference type="Pfam" id="PF00452">
    <property type="entry name" value="Bcl-2"/>
    <property type="match status" value="1"/>
</dbReference>
<dbReference type="InterPro" id="IPR002475">
    <property type="entry name" value="Bcl2-like"/>
</dbReference>
<organism evidence="5 6">
    <name type="scientific">Saccoglossus kowalevskii</name>
    <name type="common">Acorn worm</name>
    <dbReference type="NCBI Taxonomy" id="10224"/>
    <lineage>
        <taxon>Eukaryota</taxon>
        <taxon>Metazoa</taxon>
        <taxon>Hemichordata</taxon>
        <taxon>Enteropneusta</taxon>
        <taxon>Harrimaniidae</taxon>
        <taxon>Saccoglossus</taxon>
    </lineage>
</organism>
<protein>
    <submittedName>
        <fullName evidence="6">Uncharacterized protein LOC102803678</fullName>
    </submittedName>
</protein>